<dbReference type="EMBL" id="CP063849">
    <property type="protein sequence ID" value="QOY90470.1"/>
    <property type="molecule type" value="Genomic_DNA"/>
</dbReference>
<evidence type="ECO:0008006" key="3">
    <source>
        <dbReference type="Google" id="ProtNLM"/>
    </source>
</evidence>
<dbReference type="SUPFAM" id="SSF52374">
    <property type="entry name" value="Nucleotidylyl transferase"/>
    <property type="match status" value="1"/>
</dbReference>
<dbReference type="RefSeq" id="WP_194452133.1">
    <property type="nucleotide sequence ID" value="NZ_CP063849.1"/>
</dbReference>
<protein>
    <recommendedName>
        <fullName evidence="3">Cytidyltransferase-like domain-containing protein</fullName>
    </recommendedName>
</protein>
<dbReference type="AlphaFoldDB" id="A0A7S7NVA6"/>
<proteinExistence type="predicted"/>
<dbReference type="InterPro" id="IPR014729">
    <property type="entry name" value="Rossmann-like_a/b/a_fold"/>
</dbReference>
<dbReference type="KEGG" id="pfer:IRI77_11105"/>
<organism evidence="1 2">
    <name type="scientific">Paludibaculum fermentans</name>
    <dbReference type="NCBI Taxonomy" id="1473598"/>
    <lineage>
        <taxon>Bacteria</taxon>
        <taxon>Pseudomonadati</taxon>
        <taxon>Acidobacteriota</taxon>
        <taxon>Terriglobia</taxon>
        <taxon>Bryobacterales</taxon>
        <taxon>Bryobacteraceae</taxon>
        <taxon>Paludibaculum</taxon>
    </lineage>
</organism>
<dbReference type="Proteomes" id="UP000593892">
    <property type="component" value="Chromosome"/>
</dbReference>
<accession>A0A7S7NVA6</accession>
<sequence>MDSRSKIVLPAELPAGTRLASGYFDPLLTVHAAWLAEARGASDKLAVIIKDPPVPILSARARAELVAALKVVDFVVLDQPSLPAADVQLEQRDAAAAAAFVAHVRQRQG</sequence>
<evidence type="ECO:0000313" key="1">
    <source>
        <dbReference type="EMBL" id="QOY90470.1"/>
    </source>
</evidence>
<gene>
    <name evidence="1" type="ORF">IRI77_11105</name>
</gene>
<keyword evidence="2" id="KW-1185">Reference proteome</keyword>
<reference evidence="1 2" key="1">
    <citation type="submission" date="2020-10" db="EMBL/GenBank/DDBJ databases">
        <title>Complete genome sequence of Paludibaculum fermentans P105T, a facultatively anaerobic acidobacterium capable of dissimilatory Fe(III) reduction.</title>
        <authorList>
            <person name="Dedysh S.N."/>
            <person name="Beletsky A.V."/>
            <person name="Kulichevskaya I.S."/>
            <person name="Mardanov A.V."/>
            <person name="Ravin N.V."/>
        </authorList>
    </citation>
    <scope>NUCLEOTIDE SEQUENCE [LARGE SCALE GENOMIC DNA]</scope>
    <source>
        <strain evidence="1 2">P105</strain>
    </source>
</reference>
<dbReference type="Gene3D" id="3.40.50.620">
    <property type="entry name" value="HUPs"/>
    <property type="match status" value="1"/>
</dbReference>
<evidence type="ECO:0000313" key="2">
    <source>
        <dbReference type="Proteomes" id="UP000593892"/>
    </source>
</evidence>
<name>A0A7S7NVA6_PALFE</name>